<name>A0A6J6H8C8_9ZZZZ</name>
<sequence>MVLPAALPSSVAPPSLQELAERIRPVVLARQAMVPVVEPLKRLVPDGGLIRGSTITIGGVGATSLALQLSTAASQSGSWVAVVGLNDLAPAAVLEANLEAERVAFIDPGNSGRHVDVLAALIGAVDVIVLDARLSLRPSDGRRLASRLRERGSILIVVFPGGAVNSSLSADLSLTVGDAQWEGLGCGHGHLRSRRVRVGIDGRGRASRTARCELLLPAINAQVATAESECEDGTVVAFSR</sequence>
<proteinExistence type="predicted"/>
<organism evidence="1">
    <name type="scientific">freshwater metagenome</name>
    <dbReference type="NCBI Taxonomy" id="449393"/>
    <lineage>
        <taxon>unclassified sequences</taxon>
        <taxon>metagenomes</taxon>
        <taxon>ecological metagenomes</taxon>
    </lineage>
</organism>
<dbReference type="EMBL" id="CAEZUO010000057">
    <property type="protein sequence ID" value="CAB4609952.1"/>
    <property type="molecule type" value="Genomic_DNA"/>
</dbReference>
<accession>A0A6J6H8C8</accession>
<protein>
    <submittedName>
        <fullName evidence="1">Unannotated protein</fullName>
    </submittedName>
</protein>
<gene>
    <name evidence="1" type="ORF">UFOPK1827_01203</name>
</gene>
<dbReference type="AlphaFoldDB" id="A0A6J6H8C8"/>
<reference evidence="1" key="1">
    <citation type="submission" date="2020-05" db="EMBL/GenBank/DDBJ databases">
        <authorList>
            <person name="Chiriac C."/>
            <person name="Salcher M."/>
            <person name="Ghai R."/>
            <person name="Kavagutti S V."/>
        </authorList>
    </citation>
    <scope>NUCLEOTIDE SEQUENCE</scope>
</reference>
<evidence type="ECO:0000313" key="1">
    <source>
        <dbReference type="EMBL" id="CAB4609952.1"/>
    </source>
</evidence>